<evidence type="ECO:0000259" key="3">
    <source>
        <dbReference type="Pfam" id="PF00561"/>
    </source>
</evidence>
<name>A0ABN1QKW0_9ACTN</name>
<dbReference type="InterPro" id="IPR000073">
    <property type="entry name" value="AB_hydrolase_1"/>
</dbReference>
<dbReference type="InterPro" id="IPR051601">
    <property type="entry name" value="Serine_prot/Carboxylest_S33"/>
</dbReference>
<evidence type="ECO:0000259" key="4">
    <source>
        <dbReference type="Pfam" id="PF08386"/>
    </source>
</evidence>
<keyword evidence="2 5" id="KW-0378">Hydrolase</keyword>
<dbReference type="EMBL" id="BAAAHK010000008">
    <property type="protein sequence ID" value="GAA0944159.1"/>
    <property type="molecule type" value="Genomic_DNA"/>
</dbReference>
<evidence type="ECO:0000313" key="6">
    <source>
        <dbReference type="Proteomes" id="UP001500542"/>
    </source>
</evidence>
<dbReference type="InterPro" id="IPR013595">
    <property type="entry name" value="Pept_S33_TAP-like_C"/>
</dbReference>
<dbReference type="Pfam" id="PF08386">
    <property type="entry name" value="Abhydrolase_4"/>
    <property type="match status" value="1"/>
</dbReference>
<feature type="domain" description="AB hydrolase-1" evidence="3">
    <location>
        <begin position="37"/>
        <end position="218"/>
    </location>
</feature>
<keyword evidence="6" id="KW-1185">Reference proteome</keyword>
<reference evidence="5 6" key="1">
    <citation type="journal article" date="2019" name="Int. J. Syst. Evol. Microbiol.">
        <title>The Global Catalogue of Microorganisms (GCM) 10K type strain sequencing project: providing services to taxonomists for standard genome sequencing and annotation.</title>
        <authorList>
            <consortium name="The Broad Institute Genomics Platform"/>
            <consortium name="The Broad Institute Genome Sequencing Center for Infectious Disease"/>
            <person name="Wu L."/>
            <person name="Ma J."/>
        </authorList>
    </citation>
    <scope>NUCLEOTIDE SEQUENCE [LARGE SCALE GENOMIC DNA]</scope>
    <source>
        <strain evidence="5 6">JCM 10977</strain>
    </source>
</reference>
<dbReference type="PANTHER" id="PTHR43248:SF25">
    <property type="entry name" value="AB HYDROLASE-1 DOMAIN-CONTAINING PROTEIN-RELATED"/>
    <property type="match status" value="1"/>
</dbReference>
<sequence length="475" mass="51389">MEVPTDYDHPRGPTTTIALTRLPASDPAHRIGTLFTNPGGPGGPGVDFIQQVAQIAYTPQVRAQFDILGFDPRGVGKSDPATCYRTEAEEQKVLASQPAFPVTHAEERAYTTWGIKVGLHCTAFAGDKLAHMSTANVARDMDLLRQAVGDDKLSYVGYSYGTYLGATYAKLFPTRVRALVLDGTLSPTGYSGSDGDRRPFGVRVAQGDGAAATFAQFKAECRKAGPDRCSLAKLGDPSTVIEKLFKRLKTHPVVVTLPDGTTTTVTYQVAVVVGFQHMYDPAGWPELADLYSQLAAPAKRSKVPAALAEWTKHREVYPSLAQAMQPCIETAKAGRPLAYPEYADAADKTGPHFGRFRAWISQPCESMPVKDTDAFKGPWPNEVKAPVLVIGTRYDPATPYQATRPYADLFPAARMLTVEGYGHTTLFKSNCADARITTYLTTLQAPADGSTCQQDRKPFDPIPAGKKLVQGAVVQ</sequence>
<gene>
    <name evidence="5" type="ORF">GCM10009554_38100</name>
</gene>
<comment type="caution">
    <text evidence="5">The sequence shown here is derived from an EMBL/GenBank/DDBJ whole genome shotgun (WGS) entry which is preliminary data.</text>
</comment>
<evidence type="ECO:0000313" key="5">
    <source>
        <dbReference type="EMBL" id="GAA0944159.1"/>
    </source>
</evidence>
<dbReference type="InterPro" id="IPR029058">
    <property type="entry name" value="AB_hydrolase_fold"/>
</dbReference>
<evidence type="ECO:0000256" key="2">
    <source>
        <dbReference type="ARBA" id="ARBA00022801"/>
    </source>
</evidence>
<protein>
    <submittedName>
        <fullName evidence="5">Alpha/beta hydrolase</fullName>
    </submittedName>
</protein>
<feature type="domain" description="Peptidase S33 tripeptidyl aminopeptidase-like C-terminal" evidence="4">
    <location>
        <begin position="351"/>
        <end position="452"/>
    </location>
</feature>
<organism evidence="5 6">
    <name type="scientific">Kribbella koreensis</name>
    <dbReference type="NCBI Taxonomy" id="57909"/>
    <lineage>
        <taxon>Bacteria</taxon>
        <taxon>Bacillati</taxon>
        <taxon>Actinomycetota</taxon>
        <taxon>Actinomycetes</taxon>
        <taxon>Propionibacteriales</taxon>
        <taxon>Kribbellaceae</taxon>
        <taxon>Kribbella</taxon>
    </lineage>
</organism>
<evidence type="ECO:0000256" key="1">
    <source>
        <dbReference type="ARBA" id="ARBA00010088"/>
    </source>
</evidence>
<dbReference type="Pfam" id="PF00561">
    <property type="entry name" value="Abhydrolase_1"/>
    <property type="match status" value="1"/>
</dbReference>
<accession>A0ABN1QKW0</accession>
<proteinExistence type="inferred from homology"/>
<dbReference type="Proteomes" id="UP001500542">
    <property type="component" value="Unassembled WGS sequence"/>
</dbReference>
<dbReference type="Gene3D" id="3.40.50.1820">
    <property type="entry name" value="alpha/beta hydrolase"/>
    <property type="match status" value="1"/>
</dbReference>
<comment type="similarity">
    <text evidence="1">Belongs to the peptidase S33 family.</text>
</comment>
<dbReference type="PANTHER" id="PTHR43248">
    <property type="entry name" value="2-SUCCINYL-6-HYDROXY-2,4-CYCLOHEXADIENE-1-CARBOXYLATE SYNTHASE"/>
    <property type="match status" value="1"/>
</dbReference>
<dbReference type="GO" id="GO:0016787">
    <property type="term" value="F:hydrolase activity"/>
    <property type="evidence" value="ECO:0007669"/>
    <property type="project" value="UniProtKB-KW"/>
</dbReference>
<dbReference type="SUPFAM" id="SSF53474">
    <property type="entry name" value="alpha/beta-Hydrolases"/>
    <property type="match status" value="1"/>
</dbReference>